<feature type="domain" description="AP5B1 middle" evidence="6">
    <location>
        <begin position="246"/>
        <end position="625"/>
    </location>
</feature>
<evidence type="ECO:0000256" key="1">
    <source>
        <dbReference type="ARBA" id="ARBA00018167"/>
    </source>
</evidence>
<evidence type="ECO:0000313" key="9">
    <source>
        <dbReference type="Ensembl" id="ENSAMXP00000035914.1"/>
    </source>
</evidence>
<sequence>MTTGSSWDERISAFLLSPSQFLSRTTPETFLSELLDELRDDKANDYKKVLLLSALLEHPTVLCPTASAGEGTAQELISILALTPQKSISLKCHILLAVTNVLISTSCLASRKKVAEEYLDLLFKTIQDTNDNAGGLALHPIRSTACECLREMESCNPGLLSQKLEALYYLKQQENTVLHQSYSMLYTQSLKNAIRLLTQEKDVDNAKLKSTLTGNEGFLWKTIESSMYTLPFSTMTQVPQLPSILDCKELKSILSLLLEESYLMTPVSQASLLRGLVEIVAMVPAISPAIFKSQLLRLFGTAEVELMHATLLMKGTFTDSLFTAEDEHFLLKRLVGMAQHPLLRTPEKLFYMNCILHFPENRPISCPGEECLPVLVTPQLTLSLLPTVFNDSATMLCRLNLLCLVHLEADEEEEGKGLAYLFDHLVAMLKIVDNQGSREMVVTSFKAIFIFLRHFNHMEKLSEKMVNSLCDLYSRHCRLAPNLINLADRIQESLEESLWSVHLLEALQKCVVAMPPLQLTLQNLSWHLKILARVAQESQIVQRDTICLLLNVLINSNLCERGNWKVGNAILAVCRQLLQHPTLNEMFIELADLLQYVTKHYEDTDIQDHARFYYTLLTNLSWEKLGGVLAIGPEGGQAKIRSLSAIVAESDGLTSCLTVHQTEGCVVQLTKIHEHDFQSANTSTNTLETLENLETVGGQINLSTKVYQEQFKTPGFASEITLRYNLTHANVKDPRFDRMFTICLHFDLNDSHYADVNDIYVPCLFRDRKPPQVSLKLKPYQPYPTSLQLRAIFTTEDGLSWHTRLPDVQVSFPEIFLPIPVPLSTSHEFKEDVFDHIWNATSSGDPSTSATSLFCFKTGSDTLADLIETHFKGYLITRSQDLSSVWKVLFFLPPQFHILLMIRQAEDAVQVSIATDNWELLPHVNSYLQNITVNCNKTMTGLTLNPQNEL</sequence>
<evidence type="ECO:0000256" key="4">
    <source>
        <dbReference type="ARBA" id="ARBA00032431"/>
    </source>
</evidence>
<dbReference type="Pfam" id="PF21590">
    <property type="entry name" value="AP5B1_C"/>
    <property type="match status" value="1"/>
</dbReference>
<dbReference type="GO" id="GO:0005765">
    <property type="term" value="C:lysosomal membrane"/>
    <property type="evidence" value="ECO:0007669"/>
    <property type="project" value="TreeGrafter"/>
</dbReference>
<feature type="domain" description="AP-5 complex subunit beta-1 N-terminal" evidence="5">
    <location>
        <begin position="32"/>
        <end position="102"/>
    </location>
</feature>
<dbReference type="InterPro" id="IPR038741">
    <property type="entry name" value="AP5B1"/>
</dbReference>
<protein>
    <recommendedName>
        <fullName evidence="1">AP-5 complex subunit beta-1</fullName>
    </recommendedName>
    <alternativeName>
        <fullName evidence="4">Adaptor-related protein complex 5 beta subunit</fullName>
    </alternativeName>
</protein>
<accession>A0A3B1J3J3</accession>
<evidence type="ECO:0000259" key="8">
    <source>
        <dbReference type="Pfam" id="PF21590"/>
    </source>
</evidence>
<keyword evidence="3" id="KW-0653">Protein transport</keyword>
<keyword evidence="10" id="KW-1185">Reference proteome</keyword>
<dbReference type="PANTHER" id="PTHR34033">
    <property type="entry name" value="AP-5 COMPLEX SUBUNIT BETA-1"/>
    <property type="match status" value="1"/>
</dbReference>
<dbReference type="InterPro" id="IPR048981">
    <property type="entry name" value="AP5B1_C"/>
</dbReference>
<evidence type="ECO:0000256" key="2">
    <source>
        <dbReference type="ARBA" id="ARBA00022448"/>
    </source>
</evidence>
<dbReference type="Pfam" id="PF21587">
    <property type="entry name" value="AP5B1_N"/>
    <property type="match status" value="1"/>
</dbReference>
<reference evidence="10" key="2">
    <citation type="journal article" date="2014" name="Nat. Commun.">
        <title>The cavefish genome reveals candidate genes for eye loss.</title>
        <authorList>
            <person name="McGaugh S.E."/>
            <person name="Gross J.B."/>
            <person name="Aken B."/>
            <person name="Blin M."/>
            <person name="Borowsky R."/>
            <person name="Chalopin D."/>
            <person name="Hinaux H."/>
            <person name="Jeffery W.R."/>
            <person name="Keene A."/>
            <person name="Ma L."/>
            <person name="Minx P."/>
            <person name="Murphy D."/>
            <person name="O'Quin K.E."/>
            <person name="Retaux S."/>
            <person name="Rohner N."/>
            <person name="Searle S.M."/>
            <person name="Stahl B.A."/>
            <person name="Tabin C."/>
            <person name="Volff J.N."/>
            <person name="Yoshizawa M."/>
            <person name="Warren W.C."/>
        </authorList>
    </citation>
    <scope>NUCLEOTIDE SEQUENCE [LARGE SCALE GENOMIC DNA]</scope>
    <source>
        <strain evidence="10">female</strain>
    </source>
</reference>
<dbReference type="Pfam" id="PF21588">
    <property type="entry name" value="AP5B1_middle"/>
    <property type="match status" value="1"/>
</dbReference>
<reference evidence="10" key="1">
    <citation type="submission" date="2013-03" db="EMBL/GenBank/DDBJ databases">
        <authorList>
            <person name="Jeffery W."/>
            <person name="Warren W."/>
            <person name="Wilson R.K."/>
        </authorList>
    </citation>
    <scope>NUCLEOTIDE SEQUENCE</scope>
    <source>
        <strain evidence="10">female</strain>
    </source>
</reference>
<evidence type="ECO:0000313" key="10">
    <source>
        <dbReference type="Proteomes" id="UP000018467"/>
    </source>
</evidence>
<dbReference type="Proteomes" id="UP000018467">
    <property type="component" value="Unassembled WGS sequence"/>
</dbReference>
<evidence type="ECO:0000259" key="7">
    <source>
        <dbReference type="Pfam" id="PF21589"/>
    </source>
</evidence>
<dbReference type="PANTHER" id="PTHR34033:SF1">
    <property type="entry name" value="AP-5 COMPLEX SUBUNIT BETA-1"/>
    <property type="match status" value="1"/>
</dbReference>
<dbReference type="Bgee" id="ENSAMXG00000039124">
    <property type="expression patterns" value="Expressed in embryo and 14 other cell types or tissues"/>
</dbReference>
<reference evidence="9" key="3">
    <citation type="submission" date="2025-08" db="UniProtKB">
        <authorList>
            <consortium name="Ensembl"/>
        </authorList>
    </citation>
    <scope>IDENTIFICATION</scope>
</reference>
<dbReference type="InterPro" id="IPR048979">
    <property type="entry name" value="AP5B1_middle"/>
</dbReference>
<dbReference type="Pfam" id="PF21589">
    <property type="entry name" value="AP5B1_barrel"/>
    <property type="match status" value="1"/>
</dbReference>
<dbReference type="AlphaFoldDB" id="A0A3B1J3J3"/>
<dbReference type="GO" id="GO:0030119">
    <property type="term" value="C:AP-type membrane coat adaptor complex"/>
    <property type="evidence" value="ECO:0007669"/>
    <property type="project" value="TreeGrafter"/>
</dbReference>
<dbReference type="InterPro" id="IPR048978">
    <property type="entry name" value="AP5B1_N"/>
</dbReference>
<dbReference type="Ensembl" id="ENSAMXT00000041915.1">
    <property type="protein sequence ID" value="ENSAMXP00000035914.1"/>
    <property type="gene ID" value="ENSAMXG00000039124.1"/>
</dbReference>
<dbReference type="GeneTree" id="ENSGT00530000064721"/>
<organism evidence="9 10">
    <name type="scientific">Astyanax mexicanus</name>
    <name type="common">Blind cave fish</name>
    <name type="synonym">Astyanax fasciatus mexicanus</name>
    <dbReference type="NCBI Taxonomy" id="7994"/>
    <lineage>
        <taxon>Eukaryota</taxon>
        <taxon>Metazoa</taxon>
        <taxon>Chordata</taxon>
        <taxon>Craniata</taxon>
        <taxon>Vertebrata</taxon>
        <taxon>Euteleostomi</taxon>
        <taxon>Actinopterygii</taxon>
        <taxon>Neopterygii</taxon>
        <taxon>Teleostei</taxon>
        <taxon>Ostariophysi</taxon>
        <taxon>Characiformes</taxon>
        <taxon>Characoidei</taxon>
        <taxon>Acestrorhamphidae</taxon>
        <taxon>Acestrorhamphinae</taxon>
        <taxon>Astyanax</taxon>
    </lineage>
</organism>
<dbReference type="GO" id="GO:0016197">
    <property type="term" value="P:endosomal transport"/>
    <property type="evidence" value="ECO:0007669"/>
    <property type="project" value="InterPro"/>
</dbReference>
<dbReference type="STRING" id="7994.ENSAMXP00000035914"/>
<dbReference type="GO" id="GO:0015031">
    <property type="term" value="P:protein transport"/>
    <property type="evidence" value="ECO:0007669"/>
    <property type="project" value="UniProtKB-KW"/>
</dbReference>
<proteinExistence type="predicted"/>
<reference evidence="9" key="4">
    <citation type="submission" date="2025-09" db="UniProtKB">
        <authorList>
            <consortium name="Ensembl"/>
        </authorList>
    </citation>
    <scope>IDENTIFICATION</scope>
</reference>
<evidence type="ECO:0000259" key="6">
    <source>
        <dbReference type="Pfam" id="PF21588"/>
    </source>
</evidence>
<evidence type="ECO:0000256" key="3">
    <source>
        <dbReference type="ARBA" id="ARBA00022927"/>
    </source>
</evidence>
<evidence type="ECO:0000259" key="5">
    <source>
        <dbReference type="Pfam" id="PF21587"/>
    </source>
</evidence>
<dbReference type="InterPro" id="IPR048980">
    <property type="entry name" value="AP5B1_barrel"/>
</dbReference>
<feature type="domain" description="AP5B1 C-terminal" evidence="8">
    <location>
        <begin position="833"/>
        <end position="931"/>
    </location>
</feature>
<name>A0A3B1J3J3_ASTMX</name>
<keyword evidence="2" id="KW-0813">Transport</keyword>
<feature type="domain" description="AP-5 complex subunit beta-1 beta-barrel" evidence="7">
    <location>
        <begin position="738"/>
        <end position="808"/>
    </location>
</feature>
<dbReference type="InParanoid" id="A0A3B1J3J3"/>